<feature type="domain" description="Phospholipid/glycerol acyltransferase" evidence="3">
    <location>
        <begin position="52"/>
        <end position="164"/>
    </location>
</feature>
<dbReference type="PANTHER" id="PTHR10434:SF11">
    <property type="entry name" value="1-ACYL-SN-GLYCEROL-3-PHOSPHATE ACYLTRANSFERASE"/>
    <property type="match status" value="1"/>
</dbReference>
<keyword evidence="5" id="KW-1185">Reference proteome</keyword>
<dbReference type="RefSeq" id="WP_116224640.1">
    <property type="nucleotide sequence ID" value="NZ_AP018437.1"/>
</dbReference>
<gene>
    <name evidence="4" type="ORF">DFR64_1400</name>
</gene>
<proteinExistence type="predicted"/>
<reference evidence="4 5" key="1">
    <citation type="submission" date="2018-08" db="EMBL/GenBank/DDBJ databases">
        <title>Genomic Encyclopedia of Type Strains, Phase IV (KMG-IV): sequencing the most valuable type-strain genomes for metagenomic binning, comparative biology and taxonomic classification.</title>
        <authorList>
            <person name="Goeker M."/>
        </authorList>
    </citation>
    <scope>NUCLEOTIDE SEQUENCE [LARGE SCALE GENOMIC DNA]</scope>
    <source>
        <strain evidence="4 5">DSM 23923</strain>
    </source>
</reference>
<dbReference type="AlphaFoldDB" id="A0A347ZRK2"/>
<dbReference type="EMBL" id="QUMS01000001">
    <property type="protein sequence ID" value="REG11511.1"/>
    <property type="molecule type" value="Genomic_DNA"/>
</dbReference>
<dbReference type="SUPFAM" id="SSF69593">
    <property type="entry name" value="Glycerol-3-phosphate (1)-acyltransferase"/>
    <property type="match status" value="1"/>
</dbReference>
<evidence type="ECO:0000256" key="2">
    <source>
        <dbReference type="ARBA" id="ARBA00023315"/>
    </source>
</evidence>
<dbReference type="GO" id="GO:0006654">
    <property type="term" value="P:phosphatidic acid biosynthetic process"/>
    <property type="evidence" value="ECO:0007669"/>
    <property type="project" value="TreeGrafter"/>
</dbReference>
<keyword evidence="1 4" id="KW-0808">Transferase</keyword>
<sequence length="257" mass="28259">MTAAQLTTSGEPSYRPNQPLRRLMQYLARGIFKVLTDMEIEGEENFPRTGPLIMVGNHFSFIDPAAFISVAPWPMDFIGGAVTPHAPKIVQFLPKMWGYLPVYRGTGSTFALKQAEAILRSGGVVGIFPEGGSWAQILRPARPGAALLTAVAEAPLLPIGLTGFPKIFPALRQGKRAKVKIRIGKPFGPFKIFGSRYERRHQLDDIGNEIMTHIAELIPPEEAGLFSKDPAIRAAAQGTDYYPWEGIREGQDDYPAQ</sequence>
<organism evidence="4 5">
    <name type="scientific">Pelolinea submarina</name>
    <dbReference type="NCBI Taxonomy" id="913107"/>
    <lineage>
        <taxon>Bacteria</taxon>
        <taxon>Bacillati</taxon>
        <taxon>Chloroflexota</taxon>
        <taxon>Anaerolineae</taxon>
        <taxon>Anaerolineales</taxon>
        <taxon>Anaerolineaceae</taxon>
        <taxon>Pelolinea</taxon>
    </lineage>
</organism>
<dbReference type="GO" id="GO:0003841">
    <property type="term" value="F:1-acylglycerol-3-phosphate O-acyltransferase activity"/>
    <property type="evidence" value="ECO:0007669"/>
    <property type="project" value="TreeGrafter"/>
</dbReference>
<dbReference type="OrthoDB" id="9803035at2"/>
<accession>A0A347ZRK2</accession>
<comment type="caution">
    <text evidence="4">The sequence shown here is derived from an EMBL/GenBank/DDBJ whole genome shotgun (WGS) entry which is preliminary data.</text>
</comment>
<keyword evidence="2 4" id="KW-0012">Acyltransferase</keyword>
<dbReference type="InterPro" id="IPR002123">
    <property type="entry name" value="Plipid/glycerol_acylTrfase"/>
</dbReference>
<dbReference type="CDD" id="cd07989">
    <property type="entry name" value="LPLAT_AGPAT-like"/>
    <property type="match status" value="1"/>
</dbReference>
<dbReference type="Pfam" id="PF01553">
    <property type="entry name" value="Acyltransferase"/>
    <property type="match status" value="1"/>
</dbReference>
<evidence type="ECO:0000259" key="3">
    <source>
        <dbReference type="SMART" id="SM00563"/>
    </source>
</evidence>
<name>A0A347ZRK2_9CHLR</name>
<dbReference type="PANTHER" id="PTHR10434">
    <property type="entry name" value="1-ACYL-SN-GLYCEROL-3-PHOSPHATE ACYLTRANSFERASE"/>
    <property type="match status" value="1"/>
</dbReference>
<evidence type="ECO:0000256" key="1">
    <source>
        <dbReference type="ARBA" id="ARBA00022679"/>
    </source>
</evidence>
<dbReference type="SMART" id="SM00563">
    <property type="entry name" value="PlsC"/>
    <property type="match status" value="1"/>
</dbReference>
<evidence type="ECO:0000313" key="5">
    <source>
        <dbReference type="Proteomes" id="UP000256388"/>
    </source>
</evidence>
<protein>
    <submittedName>
        <fullName evidence="4">1-acyl-sn-glycerol-3-phosphate acyltransferase</fullName>
    </submittedName>
</protein>
<dbReference type="Proteomes" id="UP000256388">
    <property type="component" value="Unassembled WGS sequence"/>
</dbReference>
<evidence type="ECO:0000313" key="4">
    <source>
        <dbReference type="EMBL" id="REG11511.1"/>
    </source>
</evidence>